<evidence type="ECO:0000256" key="9">
    <source>
        <dbReference type="SAM" id="MobiDB-lite"/>
    </source>
</evidence>
<dbReference type="Gene3D" id="3.40.50.150">
    <property type="entry name" value="Vaccinia Virus protein VP39"/>
    <property type="match status" value="1"/>
</dbReference>
<accession>A0A2Z6GET6</accession>
<feature type="region of interest" description="Disordered" evidence="9">
    <location>
        <begin position="1"/>
        <end position="42"/>
    </location>
</feature>
<evidence type="ECO:0000256" key="6">
    <source>
        <dbReference type="ARBA" id="ARBA00022691"/>
    </source>
</evidence>
<dbReference type="EMBL" id="AP018738">
    <property type="protein sequence ID" value="BBE52088.1"/>
    <property type="molecule type" value="Genomic_DNA"/>
</dbReference>
<dbReference type="Pfam" id="PF17785">
    <property type="entry name" value="PUA_3"/>
    <property type="match status" value="1"/>
</dbReference>
<dbReference type="Pfam" id="PF10672">
    <property type="entry name" value="Methyltrans_SAM"/>
    <property type="match status" value="1"/>
</dbReference>
<evidence type="ECO:0000259" key="10">
    <source>
        <dbReference type="SMART" id="SM00359"/>
    </source>
</evidence>
<dbReference type="GO" id="GO:0008168">
    <property type="term" value="F:methyltransferase activity"/>
    <property type="evidence" value="ECO:0007669"/>
    <property type="project" value="UniProtKB-KW"/>
</dbReference>
<keyword evidence="5 11" id="KW-0808">Transferase</keyword>
<keyword evidence="6" id="KW-0949">S-adenosyl-L-methionine</keyword>
<dbReference type="PANTHER" id="PTHR42873:SF1">
    <property type="entry name" value="S-ADENOSYLMETHIONINE-DEPENDENT METHYLTRANSFERASE DOMAIN-CONTAINING PROTEIN"/>
    <property type="match status" value="1"/>
</dbReference>
<name>A0A2Z6GET6_9PROT</name>
<keyword evidence="2" id="KW-0963">Cytoplasm</keyword>
<evidence type="ECO:0000256" key="4">
    <source>
        <dbReference type="ARBA" id="ARBA00022603"/>
    </source>
</evidence>
<dbReference type="PROSITE" id="PS50890">
    <property type="entry name" value="PUA"/>
    <property type="match status" value="1"/>
</dbReference>
<dbReference type="GO" id="GO:0032259">
    <property type="term" value="P:methylation"/>
    <property type="evidence" value="ECO:0007669"/>
    <property type="project" value="UniProtKB-KW"/>
</dbReference>
<dbReference type="AlphaFoldDB" id="A0A2Z6GET6"/>
<dbReference type="InterPro" id="IPR019614">
    <property type="entry name" value="SAM-dep_methyl-trfase"/>
</dbReference>
<dbReference type="InterPro" id="IPR015947">
    <property type="entry name" value="PUA-like_sf"/>
</dbReference>
<dbReference type="Proteomes" id="UP000033070">
    <property type="component" value="Chromosome"/>
</dbReference>
<dbReference type="InterPro" id="IPR002478">
    <property type="entry name" value="PUA"/>
</dbReference>
<evidence type="ECO:0000256" key="8">
    <source>
        <dbReference type="ARBA" id="ARBA00038091"/>
    </source>
</evidence>
<dbReference type="InterPro" id="IPR029063">
    <property type="entry name" value="SAM-dependent_MTases_sf"/>
</dbReference>
<evidence type="ECO:0000256" key="1">
    <source>
        <dbReference type="ARBA" id="ARBA00004496"/>
    </source>
</evidence>
<dbReference type="SUPFAM" id="SSF53335">
    <property type="entry name" value="S-adenosyl-L-methionine-dependent methyltransferases"/>
    <property type="match status" value="1"/>
</dbReference>
<dbReference type="GO" id="GO:0005737">
    <property type="term" value="C:cytoplasm"/>
    <property type="evidence" value="ECO:0007669"/>
    <property type="project" value="UniProtKB-SubCell"/>
</dbReference>
<keyword evidence="3" id="KW-0698">rRNA processing</keyword>
<keyword evidence="4 11" id="KW-0489">Methyltransferase</keyword>
<feature type="domain" description="PUA" evidence="10">
    <location>
        <begin position="46"/>
        <end position="131"/>
    </location>
</feature>
<dbReference type="InterPro" id="IPR041532">
    <property type="entry name" value="RlmI-like_PUA"/>
</dbReference>
<evidence type="ECO:0000256" key="3">
    <source>
        <dbReference type="ARBA" id="ARBA00022552"/>
    </source>
</evidence>
<sequence>MNQPKRHKPSAFPHRRKPRNGGSSRRNEAPSRASAPAPRPFTTSGHVIVLHAGREKSVLRRHPWIFASAIERIEGALDSGDTVAVCDAAGSFLAWAAYNPNSQMTARIWSWDEAEVIDATFIHSRIARALDLRHDLSLSKDSNGMRLIHGESDGLPGLIVDRYYNVLVMQLGSAGAERWRDAITDALWELCQPVCIYERSDSDGRELEGLPRRNGIVRGELPESVEVKEHGQRFAVDVAEGQKTGFFLDQRENRRLTGELARDRDVLNCFCYTGGFSLYALRGGAKSVLSIDISADAVAAAERNVALNELDVAASTRRCEASGAGEAALHSQPSDECPPNVMNAGRAEWQCADVFAALRKLRDQNRKFDLVILDPPKFAPTAAFAEKAARGYKDINLLGFKLLRPGGLLFTYSCSGGISEDLFQKIIAGAALDAGVDAQIVHQLHASADHPVLLSFPEGAYLKGLVLRVAD</sequence>
<dbReference type="CDD" id="cd21153">
    <property type="entry name" value="PUA_RlmI"/>
    <property type="match status" value="1"/>
</dbReference>
<dbReference type="RefSeq" id="WP_084611969.1">
    <property type="nucleotide sequence ID" value="NZ_AP018738.1"/>
</dbReference>
<dbReference type="CDD" id="cd11572">
    <property type="entry name" value="RlmI_M_like"/>
    <property type="match status" value="1"/>
</dbReference>
<dbReference type="InterPro" id="IPR036974">
    <property type="entry name" value="PUA_sf"/>
</dbReference>
<dbReference type="SUPFAM" id="SSF88697">
    <property type="entry name" value="PUA domain-like"/>
    <property type="match status" value="1"/>
</dbReference>
<protein>
    <submittedName>
        <fullName evidence="11">Ribosomal RNA large subunit methyltransferase I</fullName>
    </submittedName>
</protein>
<organism evidence="11 12">
    <name type="scientific">Ferriphaselus amnicola</name>
    <dbReference type="NCBI Taxonomy" id="1188319"/>
    <lineage>
        <taxon>Bacteria</taxon>
        <taxon>Pseudomonadati</taxon>
        <taxon>Pseudomonadota</taxon>
        <taxon>Betaproteobacteria</taxon>
        <taxon>Nitrosomonadales</taxon>
        <taxon>Gallionellaceae</taxon>
        <taxon>Ferriphaselus</taxon>
    </lineage>
</organism>
<keyword evidence="7" id="KW-0694">RNA-binding</keyword>
<dbReference type="STRING" id="1188319.OYT1_01291"/>
<dbReference type="PANTHER" id="PTHR42873">
    <property type="entry name" value="RIBOSOMAL RNA LARGE SUBUNIT METHYLTRANSFERASE"/>
    <property type="match status" value="1"/>
</dbReference>
<feature type="compositionally biased region" description="Basic residues" evidence="9">
    <location>
        <begin position="1"/>
        <end position="19"/>
    </location>
</feature>
<evidence type="ECO:0000313" key="11">
    <source>
        <dbReference type="EMBL" id="BBE52088.1"/>
    </source>
</evidence>
<dbReference type="OrthoDB" id="9805492at2"/>
<keyword evidence="12" id="KW-1185">Reference proteome</keyword>
<dbReference type="GO" id="GO:0006364">
    <property type="term" value="P:rRNA processing"/>
    <property type="evidence" value="ECO:0007669"/>
    <property type="project" value="UniProtKB-KW"/>
</dbReference>
<dbReference type="CDD" id="cd02440">
    <property type="entry name" value="AdoMet_MTases"/>
    <property type="match status" value="1"/>
</dbReference>
<proteinExistence type="inferred from homology"/>
<gene>
    <name evidence="11" type="ORF">OYT1_ch2576</name>
</gene>
<reference evidence="11 12" key="1">
    <citation type="submission" date="2018-06" db="EMBL/GenBank/DDBJ databases">
        <title>OYT1 Genome Sequencing.</title>
        <authorList>
            <person name="Kato S."/>
            <person name="Itoh T."/>
            <person name="Ohkuma M."/>
        </authorList>
    </citation>
    <scope>NUCLEOTIDE SEQUENCE [LARGE SCALE GENOMIC DNA]</scope>
    <source>
        <strain evidence="11 12">OYT1</strain>
    </source>
</reference>
<evidence type="ECO:0000313" key="12">
    <source>
        <dbReference type="Proteomes" id="UP000033070"/>
    </source>
</evidence>
<evidence type="ECO:0000256" key="5">
    <source>
        <dbReference type="ARBA" id="ARBA00022679"/>
    </source>
</evidence>
<evidence type="ECO:0000256" key="7">
    <source>
        <dbReference type="ARBA" id="ARBA00022884"/>
    </source>
</evidence>
<dbReference type="Gene3D" id="3.30.750.80">
    <property type="entry name" value="RNA methyltransferase domain (HRMD) like"/>
    <property type="match status" value="1"/>
</dbReference>
<dbReference type="KEGG" id="fam:OYT1_ch2576"/>
<dbReference type="GO" id="GO:0003723">
    <property type="term" value="F:RNA binding"/>
    <property type="evidence" value="ECO:0007669"/>
    <property type="project" value="UniProtKB-KW"/>
</dbReference>
<dbReference type="Gene3D" id="2.30.130.10">
    <property type="entry name" value="PUA domain"/>
    <property type="match status" value="1"/>
</dbReference>
<dbReference type="SMART" id="SM00359">
    <property type="entry name" value="PUA"/>
    <property type="match status" value="1"/>
</dbReference>
<evidence type="ECO:0000256" key="2">
    <source>
        <dbReference type="ARBA" id="ARBA00022490"/>
    </source>
</evidence>
<comment type="subcellular location">
    <subcellularLocation>
        <location evidence="1">Cytoplasm</location>
    </subcellularLocation>
</comment>
<comment type="similarity">
    <text evidence="8">Belongs to the methyltransferase superfamily. RlmI family.</text>
</comment>